<dbReference type="InterPro" id="IPR051201">
    <property type="entry name" value="Chloro_Bact_Ser_Proteases"/>
</dbReference>
<dbReference type="OrthoDB" id="73775at2"/>
<keyword evidence="4" id="KW-0812">Transmembrane</keyword>
<dbReference type="AlphaFoldDB" id="A0A7K0DXT1"/>
<dbReference type="SUPFAM" id="SSF50494">
    <property type="entry name" value="Trypsin-like serine proteases"/>
    <property type="match status" value="1"/>
</dbReference>
<comment type="similarity">
    <text evidence="1">Belongs to the peptidase S1C family.</text>
</comment>
<evidence type="ECO:0000313" key="5">
    <source>
        <dbReference type="EMBL" id="MQY30142.1"/>
    </source>
</evidence>
<feature type="transmembrane region" description="Helical" evidence="4">
    <location>
        <begin position="21"/>
        <end position="41"/>
    </location>
</feature>
<protein>
    <recommendedName>
        <fullName evidence="7">PDZ domain-containing protein</fullName>
    </recommendedName>
</protein>
<dbReference type="InterPro" id="IPR036034">
    <property type="entry name" value="PDZ_sf"/>
</dbReference>
<keyword evidence="4" id="KW-0472">Membrane</keyword>
<keyword evidence="4" id="KW-1133">Transmembrane helix</keyword>
<dbReference type="PRINTS" id="PR00834">
    <property type="entry name" value="PROTEASES2C"/>
</dbReference>
<dbReference type="Proteomes" id="UP000431401">
    <property type="component" value="Unassembled WGS sequence"/>
</dbReference>
<evidence type="ECO:0000256" key="1">
    <source>
        <dbReference type="ARBA" id="ARBA00010541"/>
    </source>
</evidence>
<dbReference type="InterPro" id="IPR001940">
    <property type="entry name" value="Peptidase_S1C"/>
</dbReference>
<dbReference type="EMBL" id="WEGI01000013">
    <property type="protein sequence ID" value="MQY30142.1"/>
    <property type="molecule type" value="Genomic_DNA"/>
</dbReference>
<dbReference type="InterPro" id="IPR009003">
    <property type="entry name" value="Peptidase_S1_PA"/>
</dbReference>
<dbReference type="RefSeq" id="WP_153347449.1">
    <property type="nucleotide sequence ID" value="NZ_WEGI01000013.1"/>
</dbReference>
<dbReference type="SUPFAM" id="SSF50156">
    <property type="entry name" value="PDZ domain-like"/>
    <property type="match status" value="1"/>
</dbReference>
<proteinExistence type="inferred from homology"/>
<organism evidence="5 6">
    <name type="scientific">Nocardia aurantia</name>
    <dbReference type="NCBI Taxonomy" id="2585199"/>
    <lineage>
        <taxon>Bacteria</taxon>
        <taxon>Bacillati</taxon>
        <taxon>Actinomycetota</taxon>
        <taxon>Actinomycetes</taxon>
        <taxon>Mycobacteriales</taxon>
        <taxon>Nocardiaceae</taxon>
        <taxon>Nocardia</taxon>
    </lineage>
</organism>
<gene>
    <name evidence="5" type="ORF">NRB56_57400</name>
</gene>
<dbReference type="Gene3D" id="2.40.10.10">
    <property type="entry name" value="Trypsin-like serine proteases"/>
    <property type="match status" value="2"/>
</dbReference>
<name>A0A7K0DXT1_9NOCA</name>
<comment type="caution">
    <text evidence="5">The sequence shown here is derived from an EMBL/GenBank/DDBJ whole genome shotgun (WGS) entry which is preliminary data.</text>
</comment>
<dbReference type="InterPro" id="IPR043504">
    <property type="entry name" value="Peptidase_S1_PA_chymotrypsin"/>
</dbReference>
<dbReference type="GO" id="GO:0004252">
    <property type="term" value="F:serine-type endopeptidase activity"/>
    <property type="evidence" value="ECO:0007669"/>
    <property type="project" value="InterPro"/>
</dbReference>
<sequence length="373" mass="37363">MYQPRYDERRFTGESERPGGTVRTAAALLVVVLALAAFLGYRGELPDWAGQSRGASAALYGPPLPPMDATAVAHTVEPDLVNVDVLLRPSGVAAAGTGIVLTPDGEVLTSHHVVKGADTITVGDLGTGTEFPATVIGYDADADIALLAMTGAHGLPVARIGSSGVLRLGDELVAIGNAGGTGSPTAFTGSVTALDSSIVARNAADMSRKALTGLIEVAAPVMAGQSGGALVDRYGAVVGVVTAASGELSRASGRASGYAVPIDTAMNVVRQIRSGAPTDAVHIGPTATLGVVTSDSPAGARVDVSLYGQPAFAAGVSEGEVITGIDGRVVGSVQALRAALNTHRPAETVHLDLTDPNGSRRTVAVVLAAGPPS</sequence>
<dbReference type="Pfam" id="PF13365">
    <property type="entry name" value="Trypsin_2"/>
    <property type="match status" value="1"/>
</dbReference>
<keyword evidence="3" id="KW-0378">Hydrolase</keyword>
<dbReference type="Gene3D" id="2.30.42.10">
    <property type="match status" value="1"/>
</dbReference>
<reference evidence="5 6" key="1">
    <citation type="submission" date="2019-10" db="EMBL/GenBank/DDBJ databases">
        <title>Nocardia macrotermitis sp. nov. and Nocardia aurantia sp. nov., isolated from the gut of fungus growing-termite Macrotermes natalensis.</title>
        <authorList>
            <person name="Benndorf R."/>
            <person name="Schwitalla J."/>
            <person name="Martin K."/>
            <person name="De Beer W."/>
            <person name="Kaster A.-K."/>
            <person name="Vollmers J."/>
            <person name="Poulsen M."/>
            <person name="Beemelmanns C."/>
        </authorList>
    </citation>
    <scope>NUCLEOTIDE SEQUENCE [LARGE SCALE GENOMIC DNA]</scope>
    <source>
        <strain evidence="5 6">RB56</strain>
    </source>
</reference>
<dbReference type="GO" id="GO:0006508">
    <property type="term" value="P:proteolysis"/>
    <property type="evidence" value="ECO:0007669"/>
    <property type="project" value="UniProtKB-KW"/>
</dbReference>
<evidence type="ECO:0000313" key="6">
    <source>
        <dbReference type="Proteomes" id="UP000431401"/>
    </source>
</evidence>
<evidence type="ECO:0000256" key="3">
    <source>
        <dbReference type="ARBA" id="ARBA00022801"/>
    </source>
</evidence>
<keyword evidence="6" id="KW-1185">Reference proteome</keyword>
<dbReference type="PANTHER" id="PTHR43343:SF3">
    <property type="entry name" value="PROTEASE DO-LIKE 8, CHLOROPLASTIC"/>
    <property type="match status" value="1"/>
</dbReference>
<dbReference type="PANTHER" id="PTHR43343">
    <property type="entry name" value="PEPTIDASE S12"/>
    <property type="match status" value="1"/>
</dbReference>
<keyword evidence="2" id="KW-0645">Protease</keyword>
<evidence type="ECO:0008006" key="7">
    <source>
        <dbReference type="Google" id="ProtNLM"/>
    </source>
</evidence>
<evidence type="ECO:0000256" key="4">
    <source>
        <dbReference type="SAM" id="Phobius"/>
    </source>
</evidence>
<evidence type="ECO:0000256" key="2">
    <source>
        <dbReference type="ARBA" id="ARBA00022670"/>
    </source>
</evidence>
<accession>A0A7K0DXT1</accession>